<evidence type="ECO:0000313" key="3">
    <source>
        <dbReference type="Proteomes" id="UP000252355"/>
    </source>
</evidence>
<accession>A0A367ZFT0</accession>
<proteinExistence type="predicted"/>
<dbReference type="InterPro" id="IPR032710">
    <property type="entry name" value="NTF2-like_dom_sf"/>
</dbReference>
<sequence>MPLRHPVSSPWSTLPLAREKGAAAPAPPSRGRGLRRSVGAGFLAVLLLLTTGCGGGGGGGEGGGTGIDPVETEVRAALDVFQAAVQNENLTQARGSLSPSLRYFRAGVSGWEDHTAFLDRLAAFFDSATLLAFDLRNLGVSPGGETAATARGTLVCRYQDAGGTTRELTEEVELQFERVETWQITSLSRFNLAGMAFPP</sequence>
<comment type="caution">
    <text evidence="2">The sequence shown here is derived from an EMBL/GenBank/DDBJ whole genome shotgun (WGS) entry which is preliminary data.</text>
</comment>
<dbReference type="EMBL" id="QOQW01000035">
    <property type="protein sequence ID" value="RCK76717.1"/>
    <property type="molecule type" value="Genomic_DNA"/>
</dbReference>
<name>A0A367ZFT0_9BACT</name>
<reference evidence="2 3" key="1">
    <citation type="submission" date="2018-05" db="EMBL/GenBank/DDBJ databases">
        <title>A metagenomic window into the 2 km-deep terrestrial subsurface aquifer revealed taxonomically and functionally diverse microbial community comprising novel uncultured bacterial lineages.</title>
        <authorList>
            <person name="Kadnikov V.V."/>
            <person name="Mardanov A.V."/>
            <person name="Beletsky A.V."/>
            <person name="Banks D."/>
            <person name="Pimenov N.V."/>
            <person name="Frank Y.A."/>
            <person name="Karnachuk O.V."/>
            <person name="Ravin N.V."/>
        </authorList>
    </citation>
    <scope>NUCLEOTIDE SEQUENCE [LARGE SCALE GENOMIC DNA]</scope>
    <source>
        <strain evidence="2">BY5</strain>
    </source>
</reference>
<dbReference type="Gene3D" id="3.10.450.50">
    <property type="match status" value="1"/>
</dbReference>
<gene>
    <name evidence="2" type="ORF">OZSIB_3309</name>
</gene>
<feature type="region of interest" description="Disordered" evidence="1">
    <location>
        <begin position="1"/>
        <end position="32"/>
    </location>
</feature>
<evidence type="ECO:0000313" key="2">
    <source>
        <dbReference type="EMBL" id="RCK76717.1"/>
    </source>
</evidence>
<organism evidence="2 3">
    <name type="scientific">Candidatus Ozemobacter sibiricus</name>
    <dbReference type="NCBI Taxonomy" id="2268124"/>
    <lineage>
        <taxon>Bacteria</taxon>
        <taxon>Candidatus Ozemobacteria</taxon>
        <taxon>Candidatus Ozemobacterales</taxon>
        <taxon>Candidatus Ozemobacteraceae</taxon>
        <taxon>Candidatus Ozemobacter</taxon>
    </lineage>
</organism>
<evidence type="ECO:0000256" key="1">
    <source>
        <dbReference type="SAM" id="MobiDB-lite"/>
    </source>
</evidence>
<dbReference type="AlphaFoldDB" id="A0A367ZFT0"/>
<dbReference type="Proteomes" id="UP000252355">
    <property type="component" value="Unassembled WGS sequence"/>
</dbReference>
<dbReference type="SUPFAM" id="SSF54427">
    <property type="entry name" value="NTF2-like"/>
    <property type="match status" value="1"/>
</dbReference>
<protein>
    <submittedName>
        <fullName evidence="2">Uncharacterized protein</fullName>
    </submittedName>
</protein>